<feature type="domain" description="ABC transporter" evidence="4">
    <location>
        <begin position="10"/>
        <end position="232"/>
    </location>
</feature>
<evidence type="ECO:0000256" key="1">
    <source>
        <dbReference type="ARBA" id="ARBA00022448"/>
    </source>
</evidence>
<proteinExistence type="predicted"/>
<keyword evidence="1" id="KW-0813">Transport</keyword>
<gene>
    <name evidence="5" type="ORF">OIE73_18955</name>
</gene>
<keyword evidence="2" id="KW-0547">Nucleotide-binding</keyword>
<keyword evidence="3 5" id="KW-0067">ATP-binding</keyword>
<organism evidence="5 6">
    <name type="scientific">Streptomyces hirsutus</name>
    <dbReference type="NCBI Taxonomy" id="35620"/>
    <lineage>
        <taxon>Bacteria</taxon>
        <taxon>Bacillati</taxon>
        <taxon>Actinomycetota</taxon>
        <taxon>Actinomycetes</taxon>
        <taxon>Kitasatosporales</taxon>
        <taxon>Streptomycetaceae</taxon>
        <taxon>Streptomyces</taxon>
    </lineage>
</organism>
<dbReference type="SMART" id="SM00382">
    <property type="entry name" value="AAA"/>
    <property type="match status" value="1"/>
</dbReference>
<dbReference type="PANTHER" id="PTHR24220">
    <property type="entry name" value="IMPORT ATP-BINDING PROTEIN"/>
    <property type="match status" value="1"/>
</dbReference>
<dbReference type="InterPro" id="IPR015854">
    <property type="entry name" value="ABC_transpr_LolD-like"/>
</dbReference>
<dbReference type="Pfam" id="PF00005">
    <property type="entry name" value="ABC_tran"/>
    <property type="match status" value="1"/>
</dbReference>
<dbReference type="EMBL" id="CP109134">
    <property type="protein sequence ID" value="WSD07618.1"/>
    <property type="molecule type" value="Genomic_DNA"/>
</dbReference>
<evidence type="ECO:0000259" key="4">
    <source>
        <dbReference type="PROSITE" id="PS50893"/>
    </source>
</evidence>
<dbReference type="InterPro" id="IPR003593">
    <property type="entry name" value="AAA+_ATPase"/>
</dbReference>
<sequence length="232" mass="24772">MTSPPAPPAVRLHGLTHCIDDRLLFDGLALEVGRGRSLAILGPSGCGKSTLLSVLLGLTSPDAGIVEIAGAEITGMSPSRRARHRRDHMGMVFQFGELLPELSPMENVALAGLLAGLSRKQATERARDLLGRLGVPLAARTTAQLSGGERQRTAVARGIVNRPAVLLADEPTGALDEHNRESVADLLFSLPAEYDCALVVVTHDRQVARRADRRLLLSDGSMLPDEPMEAVR</sequence>
<dbReference type="InterPro" id="IPR003439">
    <property type="entry name" value="ABC_transporter-like_ATP-bd"/>
</dbReference>
<dbReference type="InterPro" id="IPR017911">
    <property type="entry name" value="MacB-like_ATP-bd"/>
</dbReference>
<dbReference type="SUPFAM" id="SSF52540">
    <property type="entry name" value="P-loop containing nucleoside triphosphate hydrolases"/>
    <property type="match status" value="1"/>
</dbReference>
<accession>A0ABZ1GN57</accession>
<dbReference type="PROSITE" id="PS50893">
    <property type="entry name" value="ABC_TRANSPORTER_2"/>
    <property type="match status" value="1"/>
</dbReference>
<name>A0ABZ1GN57_9ACTN</name>
<dbReference type="RefSeq" id="WP_326753648.1">
    <property type="nucleotide sequence ID" value="NZ_CP109134.1"/>
</dbReference>
<evidence type="ECO:0000256" key="3">
    <source>
        <dbReference type="ARBA" id="ARBA00022840"/>
    </source>
</evidence>
<reference evidence="5 6" key="1">
    <citation type="submission" date="2022-10" db="EMBL/GenBank/DDBJ databases">
        <title>The complete genomes of actinobacterial strains from the NBC collection.</title>
        <authorList>
            <person name="Joergensen T.S."/>
            <person name="Alvarez Arevalo M."/>
            <person name="Sterndorff E.B."/>
            <person name="Faurdal D."/>
            <person name="Vuksanovic O."/>
            <person name="Mourched A.-S."/>
            <person name="Charusanti P."/>
            <person name="Shaw S."/>
            <person name="Blin K."/>
            <person name="Weber T."/>
        </authorList>
    </citation>
    <scope>NUCLEOTIDE SEQUENCE [LARGE SCALE GENOMIC DNA]</scope>
    <source>
        <strain evidence="5 6">NBC 01753</strain>
    </source>
</reference>
<evidence type="ECO:0000313" key="5">
    <source>
        <dbReference type="EMBL" id="WSD07618.1"/>
    </source>
</evidence>
<dbReference type="Gene3D" id="3.40.50.300">
    <property type="entry name" value="P-loop containing nucleotide triphosphate hydrolases"/>
    <property type="match status" value="1"/>
</dbReference>
<dbReference type="GO" id="GO:0005524">
    <property type="term" value="F:ATP binding"/>
    <property type="evidence" value="ECO:0007669"/>
    <property type="project" value="UniProtKB-KW"/>
</dbReference>
<keyword evidence="6" id="KW-1185">Reference proteome</keyword>
<dbReference type="Proteomes" id="UP001335325">
    <property type="component" value="Chromosome"/>
</dbReference>
<evidence type="ECO:0000313" key="6">
    <source>
        <dbReference type="Proteomes" id="UP001335325"/>
    </source>
</evidence>
<dbReference type="InterPro" id="IPR027417">
    <property type="entry name" value="P-loop_NTPase"/>
</dbReference>
<protein>
    <submittedName>
        <fullName evidence="5">ABC transporter ATP-binding protein</fullName>
    </submittedName>
</protein>
<dbReference type="GeneID" id="91544693"/>
<evidence type="ECO:0000256" key="2">
    <source>
        <dbReference type="ARBA" id="ARBA00022741"/>
    </source>
</evidence>
<dbReference type="CDD" id="cd03255">
    <property type="entry name" value="ABC_MJ0796_LolCDE_FtsE"/>
    <property type="match status" value="1"/>
</dbReference>